<protein>
    <submittedName>
        <fullName evidence="1">Uncharacterized protein</fullName>
    </submittedName>
</protein>
<proteinExistence type="predicted"/>
<dbReference type="EMBL" id="JXTB01000921">
    <property type="protein sequence ID" value="PON31815.1"/>
    <property type="molecule type" value="Genomic_DNA"/>
</dbReference>
<gene>
    <name evidence="1" type="ORF">PanWU01x14_366650</name>
</gene>
<accession>A0A2P5A5J5</accession>
<dbReference type="AlphaFoldDB" id="A0A2P5A5J5"/>
<dbReference type="Proteomes" id="UP000237105">
    <property type="component" value="Unassembled WGS sequence"/>
</dbReference>
<comment type="caution">
    <text evidence="1">The sequence shown here is derived from an EMBL/GenBank/DDBJ whole genome shotgun (WGS) entry which is preliminary data.</text>
</comment>
<keyword evidence="2" id="KW-1185">Reference proteome</keyword>
<organism evidence="1 2">
    <name type="scientific">Parasponia andersonii</name>
    <name type="common">Sponia andersonii</name>
    <dbReference type="NCBI Taxonomy" id="3476"/>
    <lineage>
        <taxon>Eukaryota</taxon>
        <taxon>Viridiplantae</taxon>
        <taxon>Streptophyta</taxon>
        <taxon>Embryophyta</taxon>
        <taxon>Tracheophyta</taxon>
        <taxon>Spermatophyta</taxon>
        <taxon>Magnoliopsida</taxon>
        <taxon>eudicotyledons</taxon>
        <taxon>Gunneridae</taxon>
        <taxon>Pentapetalae</taxon>
        <taxon>rosids</taxon>
        <taxon>fabids</taxon>
        <taxon>Rosales</taxon>
        <taxon>Cannabaceae</taxon>
        <taxon>Parasponia</taxon>
    </lineage>
</organism>
<dbReference type="OrthoDB" id="1929473at2759"/>
<evidence type="ECO:0000313" key="1">
    <source>
        <dbReference type="EMBL" id="PON31815.1"/>
    </source>
</evidence>
<evidence type="ECO:0000313" key="2">
    <source>
        <dbReference type="Proteomes" id="UP000237105"/>
    </source>
</evidence>
<sequence length="101" mass="11800">MQATIKGDSSAIWQSILWGRETLRLGTHWQVGDGTNISIFSDHWIPRSFRPITIVPEAVTSLKVSGVIQRSNFWDWEKLRMHLWEVDVQAIMEIPLSYNYR</sequence>
<reference evidence="2" key="1">
    <citation type="submission" date="2016-06" db="EMBL/GenBank/DDBJ databases">
        <title>Parallel loss of symbiosis genes in relatives of nitrogen-fixing non-legume Parasponia.</title>
        <authorList>
            <person name="Van Velzen R."/>
            <person name="Holmer R."/>
            <person name="Bu F."/>
            <person name="Rutten L."/>
            <person name="Van Zeijl A."/>
            <person name="Liu W."/>
            <person name="Santuari L."/>
            <person name="Cao Q."/>
            <person name="Sharma T."/>
            <person name="Shen D."/>
            <person name="Roswanjaya Y."/>
            <person name="Wardhani T."/>
            <person name="Kalhor M.S."/>
            <person name="Jansen J."/>
            <person name="Van den Hoogen J."/>
            <person name="Gungor B."/>
            <person name="Hartog M."/>
            <person name="Hontelez J."/>
            <person name="Verver J."/>
            <person name="Yang W.-C."/>
            <person name="Schijlen E."/>
            <person name="Repin R."/>
            <person name="Schilthuizen M."/>
            <person name="Schranz E."/>
            <person name="Heidstra R."/>
            <person name="Miyata K."/>
            <person name="Fedorova E."/>
            <person name="Kohlen W."/>
            <person name="Bisseling T."/>
            <person name="Smit S."/>
            <person name="Geurts R."/>
        </authorList>
    </citation>
    <scope>NUCLEOTIDE SEQUENCE [LARGE SCALE GENOMIC DNA]</scope>
    <source>
        <strain evidence="2">cv. WU1-14</strain>
    </source>
</reference>
<name>A0A2P5A5J5_PARAD</name>